<dbReference type="Proteomes" id="UP000000437">
    <property type="component" value="Chromosome 1"/>
</dbReference>
<name>A0AC58JFZ5_DANRE</name>
<sequence length="280" mass="31241">MSCQHNLLLLFLCDFAALTVSAQTCGEQVLEGTSCSIYGKTRNNEKAADIRWAFTSSNGNSAEWKKGSRRKPPAGLTIEEDGSLRFISVDQSNTGTYKYKAFNANGQQIGDETVELKVYAKTPKPTVKRECTTNSVILICDTANYKDLNIFWYEDDKILKDETKPYLTLMRSKMKKNKGYSCSVQSSPVSREHSNRITVSSSSPGLCLDFWVMLSILAGGGALLLLLLSVLICCACRSYGQHKKNQPSFETHFVYRNDEETDYETVNVTKHKKATACNIS</sequence>
<protein>
    <submittedName>
        <fullName evidence="2">T-cell surface antigen CD2-like isoform X1</fullName>
    </submittedName>
</protein>
<evidence type="ECO:0000313" key="1">
    <source>
        <dbReference type="Proteomes" id="UP000000437"/>
    </source>
</evidence>
<organism evidence="1 2">
    <name type="scientific">Danio rerio</name>
    <name type="common">Zebrafish</name>
    <name type="synonym">Brachydanio rerio</name>
    <dbReference type="NCBI Taxonomy" id="7955"/>
    <lineage>
        <taxon>Eukaryota</taxon>
        <taxon>Metazoa</taxon>
        <taxon>Chordata</taxon>
        <taxon>Craniata</taxon>
        <taxon>Vertebrata</taxon>
        <taxon>Euteleostomi</taxon>
        <taxon>Actinopterygii</taxon>
        <taxon>Neopterygii</taxon>
        <taxon>Teleostei</taxon>
        <taxon>Ostariophysi</taxon>
        <taxon>Cypriniformes</taxon>
        <taxon>Danionidae</taxon>
        <taxon>Danioninae</taxon>
        <taxon>Danio</taxon>
    </lineage>
</organism>
<reference evidence="2" key="1">
    <citation type="submission" date="2025-08" db="UniProtKB">
        <authorList>
            <consortium name="RefSeq"/>
        </authorList>
    </citation>
    <scope>IDENTIFICATION</scope>
    <source>
        <strain evidence="2">Tuebingen</strain>
        <tissue evidence="2">Fibroblasts and whole tissue</tissue>
    </source>
</reference>
<gene>
    <name evidence="2" type="primary">LOC141384207</name>
</gene>
<evidence type="ECO:0000313" key="2">
    <source>
        <dbReference type="RefSeq" id="XP_073805409.1"/>
    </source>
</evidence>
<proteinExistence type="predicted"/>
<dbReference type="RefSeq" id="XP_073805409.1">
    <property type="nucleotide sequence ID" value="XM_073949308.1"/>
</dbReference>
<accession>A0AC58JFZ5</accession>
<keyword evidence="1" id="KW-1185">Reference proteome</keyword>